<feature type="domain" description="DUF4408" evidence="3">
    <location>
        <begin position="56"/>
        <end position="82"/>
    </location>
</feature>
<keyword evidence="2" id="KW-0812">Transmembrane</keyword>
<evidence type="ECO:0000259" key="3">
    <source>
        <dbReference type="Pfam" id="PF14364"/>
    </source>
</evidence>
<name>A0A8J5CS60_ZINOF</name>
<feature type="transmembrane region" description="Helical" evidence="2">
    <location>
        <begin position="58"/>
        <end position="79"/>
    </location>
</feature>
<feature type="compositionally biased region" description="Basic and acidic residues" evidence="1">
    <location>
        <begin position="163"/>
        <end position="174"/>
    </location>
</feature>
<accession>A0A8J5CS60</accession>
<organism evidence="4 5">
    <name type="scientific">Zingiber officinale</name>
    <name type="common">Ginger</name>
    <name type="synonym">Amomum zingiber</name>
    <dbReference type="NCBI Taxonomy" id="94328"/>
    <lineage>
        <taxon>Eukaryota</taxon>
        <taxon>Viridiplantae</taxon>
        <taxon>Streptophyta</taxon>
        <taxon>Embryophyta</taxon>
        <taxon>Tracheophyta</taxon>
        <taxon>Spermatophyta</taxon>
        <taxon>Magnoliopsida</taxon>
        <taxon>Liliopsida</taxon>
        <taxon>Zingiberales</taxon>
        <taxon>Zingiberaceae</taxon>
        <taxon>Zingiber</taxon>
    </lineage>
</organism>
<evidence type="ECO:0000256" key="1">
    <source>
        <dbReference type="SAM" id="MobiDB-lite"/>
    </source>
</evidence>
<comment type="caution">
    <text evidence="4">The sequence shown here is derived from an EMBL/GenBank/DDBJ whole genome shotgun (WGS) entry which is preliminary data.</text>
</comment>
<dbReference type="EMBL" id="JACMSC010000022">
    <property type="protein sequence ID" value="KAG6468184.1"/>
    <property type="molecule type" value="Genomic_DNA"/>
</dbReference>
<dbReference type="InterPro" id="IPR025520">
    <property type="entry name" value="DUF4408"/>
</dbReference>
<feature type="compositionally biased region" description="Low complexity" evidence="1">
    <location>
        <begin position="208"/>
        <end position="221"/>
    </location>
</feature>
<feature type="compositionally biased region" description="Low complexity" evidence="1">
    <location>
        <begin position="152"/>
        <end position="162"/>
    </location>
</feature>
<keyword evidence="2" id="KW-0472">Membrane</keyword>
<reference evidence="4 5" key="1">
    <citation type="submission" date="2020-08" db="EMBL/GenBank/DDBJ databases">
        <title>Plant Genome Project.</title>
        <authorList>
            <person name="Zhang R.-G."/>
        </authorList>
    </citation>
    <scope>NUCLEOTIDE SEQUENCE [LARGE SCALE GENOMIC DNA]</scope>
    <source>
        <tissue evidence="4">Rhizome</tissue>
    </source>
</reference>
<evidence type="ECO:0000313" key="5">
    <source>
        <dbReference type="Proteomes" id="UP000734854"/>
    </source>
</evidence>
<feature type="region of interest" description="Disordered" evidence="1">
    <location>
        <begin position="204"/>
        <end position="232"/>
    </location>
</feature>
<feature type="compositionally biased region" description="Polar residues" evidence="1">
    <location>
        <begin position="125"/>
        <end position="143"/>
    </location>
</feature>
<sequence>MANPRWRLRAGGYATAIWAFKITFFFLGVLFVGAAARAAVPAAAGALASSLPGPRAAFLSWIRPPFLFIAVHFIILVIWKLSDQKQQREQWSAEEFGDPEMVKSFDNSRSSNINRKPSTDIWSDEISQSPSPDLTESSQSDASCLTVDSVERSTASSVSSIKKSAEPESDRGATVEEEEDLAAALAIAGVENDSMEATWKAIMDKPSRTAAPPSEAASPAPSRRDYRPLDPPPPPVLLQMQGCFSELVLLIRLASDSRLVPAIVQSSCGILSKRVVFLNRLVDSLALTADY</sequence>
<keyword evidence="2" id="KW-1133">Transmembrane helix</keyword>
<keyword evidence="5" id="KW-1185">Reference proteome</keyword>
<dbReference type="Proteomes" id="UP000734854">
    <property type="component" value="Unassembled WGS sequence"/>
</dbReference>
<evidence type="ECO:0000256" key="2">
    <source>
        <dbReference type="SAM" id="Phobius"/>
    </source>
</evidence>
<dbReference type="Pfam" id="PF14364">
    <property type="entry name" value="DUF4408"/>
    <property type="match status" value="1"/>
</dbReference>
<protein>
    <recommendedName>
        <fullName evidence="3">DUF4408 domain-containing protein</fullName>
    </recommendedName>
</protein>
<proteinExistence type="predicted"/>
<dbReference type="AlphaFoldDB" id="A0A8J5CS60"/>
<feature type="compositionally biased region" description="Polar residues" evidence="1">
    <location>
        <begin position="105"/>
        <end position="116"/>
    </location>
</feature>
<feature type="region of interest" description="Disordered" evidence="1">
    <location>
        <begin position="102"/>
        <end position="178"/>
    </location>
</feature>
<gene>
    <name evidence="4" type="ORF">ZIOFF_072755</name>
</gene>
<evidence type="ECO:0000313" key="4">
    <source>
        <dbReference type="EMBL" id="KAG6468184.1"/>
    </source>
</evidence>